<proteinExistence type="predicted"/>
<keyword evidence="1" id="KW-1133">Transmembrane helix</keyword>
<keyword evidence="1" id="KW-0472">Membrane</keyword>
<dbReference type="AlphaFoldDB" id="A0A1F5WSN1"/>
<feature type="transmembrane region" description="Helical" evidence="1">
    <location>
        <begin position="228"/>
        <end position="250"/>
    </location>
</feature>
<evidence type="ECO:0000313" key="3">
    <source>
        <dbReference type="Proteomes" id="UP000178425"/>
    </source>
</evidence>
<feature type="transmembrane region" description="Helical" evidence="1">
    <location>
        <begin position="183"/>
        <end position="203"/>
    </location>
</feature>
<keyword evidence="1" id="KW-0812">Transmembrane</keyword>
<feature type="transmembrane region" description="Helical" evidence="1">
    <location>
        <begin position="271"/>
        <end position="288"/>
    </location>
</feature>
<organism evidence="2 3">
    <name type="scientific">Candidatus Giovannonibacteria bacterium RIFCSPHIGHO2_02_43_13</name>
    <dbReference type="NCBI Taxonomy" id="1798330"/>
    <lineage>
        <taxon>Bacteria</taxon>
        <taxon>Candidatus Giovannoniibacteriota</taxon>
    </lineage>
</organism>
<comment type="caution">
    <text evidence="2">The sequence shown here is derived from an EMBL/GenBank/DDBJ whole genome shotgun (WGS) entry which is preliminary data.</text>
</comment>
<accession>A0A1F5WSN1</accession>
<dbReference type="Proteomes" id="UP000178425">
    <property type="component" value="Unassembled WGS sequence"/>
</dbReference>
<reference evidence="2 3" key="1">
    <citation type="journal article" date="2016" name="Nat. Commun.">
        <title>Thousands of microbial genomes shed light on interconnected biogeochemical processes in an aquifer system.</title>
        <authorList>
            <person name="Anantharaman K."/>
            <person name="Brown C.T."/>
            <person name="Hug L.A."/>
            <person name="Sharon I."/>
            <person name="Castelle C.J."/>
            <person name="Probst A.J."/>
            <person name="Thomas B.C."/>
            <person name="Singh A."/>
            <person name="Wilkins M.J."/>
            <person name="Karaoz U."/>
            <person name="Brodie E.L."/>
            <person name="Williams K.H."/>
            <person name="Hubbard S.S."/>
            <person name="Banfield J.F."/>
        </authorList>
    </citation>
    <scope>NUCLEOTIDE SEQUENCE [LARGE SCALE GENOMIC DNA]</scope>
</reference>
<feature type="transmembrane region" description="Helical" evidence="1">
    <location>
        <begin position="141"/>
        <end position="162"/>
    </location>
</feature>
<feature type="transmembrane region" description="Helical" evidence="1">
    <location>
        <begin position="74"/>
        <end position="94"/>
    </location>
</feature>
<dbReference type="Pfam" id="PF13687">
    <property type="entry name" value="DUF4153"/>
    <property type="match status" value="1"/>
</dbReference>
<dbReference type="EMBL" id="MFHI01000023">
    <property type="protein sequence ID" value="OGF78642.1"/>
    <property type="molecule type" value="Genomic_DNA"/>
</dbReference>
<name>A0A1F5WSN1_9BACT</name>
<dbReference type="InterPro" id="IPR025291">
    <property type="entry name" value="DUF4153"/>
</dbReference>
<protein>
    <submittedName>
        <fullName evidence="2">Uncharacterized protein</fullName>
    </submittedName>
</protein>
<sequence length="489" mass="55219">MITGFSLFLGILFNYLFFEKVPGISFLVFILFAIGGLILILKFSGRSLNREALWLMAPLFFFGAMPAARASPELMLLNIAASLGLLLLIAEVSFGPGLAGFFMFDYLKIVFLPFKFLAPLWRTLSQLAARRPQKEKIFSHIIKGILITVPFFFIFLLLFSSADLVFEKYITNLVSIEISEETVARIILIFVVFLIFTGAYSYVFREREKNAEVQNGKSAGALGKIESYILFGSVNVLFLLFIIIQVTYFFGGESNIILAGFTYAEYARRGFFELIAVALISLAILLLADKFSSGENGGHSSAFKFLSSALIVQVLVIMFSAYSRLSLYEKAYGFTVQRLFSHSFIILLAVVFCLLAWKTLRNLPAGQAGGGENSFAYGVFVAINLFVFGMNMLNPDAFIARRNLERYEDTGKLDALYLSSLSDDAMPELIWAMNTNDREIRNYLGRELYLRGKPDPYTIKWPSWNIARNRAVKMLLPKMAELEQFKDYR</sequence>
<gene>
    <name evidence="2" type="ORF">A2W54_04210</name>
</gene>
<feature type="transmembrane region" description="Helical" evidence="1">
    <location>
        <begin position="52"/>
        <end position="68"/>
    </location>
</feature>
<feature type="transmembrane region" description="Helical" evidence="1">
    <location>
        <begin position="20"/>
        <end position="40"/>
    </location>
</feature>
<feature type="transmembrane region" description="Helical" evidence="1">
    <location>
        <begin position="308"/>
        <end position="327"/>
    </location>
</feature>
<evidence type="ECO:0000313" key="2">
    <source>
        <dbReference type="EMBL" id="OGF78642.1"/>
    </source>
</evidence>
<feature type="transmembrane region" description="Helical" evidence="1">
    <location>
        <begin position="375"/>
        <end position="393"/>
    </location>
</feature>
<feature type="transmembrane region" description="Helical" evidence="1">
    <location>
        <begin position="339"/>
        <end position="360"/>
    </location>
</feature>
<evidence type="ECO:0000256" key="1">
    <source>
        <dbReference type="SAM" id="Phobius"/>
    </source>
</evidence>